<dbReference type="GeneID" id="24164674"/>
<protein>
    <submittedName>
        <fullName evidence="1">Uncharacterized protein</fullName>
    </submittedName>
</protein>
<dbReference type="KEGG" id="cim:CIMG_13047"/>
<dbReference type="RefSeq" id="XP_004445353.1">
    <property type="nucleotide sequence ID" value="XM_004445296.1"/>
</dbReference>
<dbReference type="EMBL" id="GG704912">
    <property type="protein sequence ID" value="KJF60548.1"/>
    <property type="molecule type" value="Genomic_DNA"/>
</dbReference>
<proteinExistence type="predicted"/>
<gene>
    <name evidence="1" type="ORF">CIMG_13047</name>
</gene>
<sequence>MHFFHFKSPFFWLDEHRIMSEGFYFWSLSVFGSVRLALHFQQYPSTQHSILYFCTFEKLYNCVISQDQPTMISRTMQKMLSAS</sequence>
<evidence type="ECO:0000313" key="1">
    <source>
        <dbReference type="EMBL" id="KJF60548.1"/>
    </source>
</evidence>
<reference evidence="2" key="2">
    <citation type="journal article" date="2010" name="Genome Res.">
        <title>Population genomic sequencing of Coccidioides fungi reveals recent hybridization and transposon control.</title>
        <authorList>
            <person name="Neafsey D.E."/>
            <person name="Barker B.M."/>
            <person name="Sharpton T.J."/>
            <person name="Stajich J.E."/>
            <person name="Park D.J."/>
            <person name="Whiston E."/>
            <person name="Hung C.-Y."/>
            <person name="McMahan C."/>
            <person name="White J."/>
            <person name="Sykes S."/>
            <person name="Heiman D."/>
            <person name="Young S."/>
            <person name="Zeng Q."/>
            <person name="Abouelleil A."/>
            <person name="Aftuck L."/>
            <person name="Bessette D."/>
            <person name="Brown A."/>
            <person name="FitzGerald M."/>
            <person name="Lui A."/>
            <person name="Macdonald J.P."/>
            <person name="Priest M."/>
            <person name="Orbach M.J."/>
            <person name="Galgiani J.N."/>
            <person name="Kirkland T.N."/>
            <person name="Cole G.T."/>
            <person name="Birren B.W."/>
            <person name="Henn M.R."/>
            <person name="Taylor J.W."/>
            <person name="Rounsley S.D."/>
        </authorList>
    </citation>
    <scope>GENOME REANNOTATION</scope>
    <source>
        <strain evidence="2">RS</strain>
    </source>
</reference>
<dbReference type="AlphaFoldDB" id="A0A0D8JW85"/>
<accession>A0A0D8JW85</accession>
<organism evidence="1 2">
    <name type="scientific">Coccidioides immitis (strain RS)</name>
    <name type="common">Valley fever fungus</name>
    <dbReference type="NCBI Taxonomy" id="246410"/>
    <lineage>
        <taxon>Eukaryota</taxon>
        <taxon>Fungi</taxon>
        <taxon>Dikarya</taxon>
        <taxon>Ascomycota</taxon>
        <taxon>Pezizomycotina</taxon>
        <taxon>Eurotiomycetes</taxon>
        <taxon>Eurotiomycetidae</taxon>
        <taxon>Onygenales</taxon>
        <taxon>Onygenaceae</taxon>
        <taxon>Coccidioides</taxon>
    </lineage>
</organism>
<keyword evidence="2" id="KW-1185">Reference proteome</keyword>
<name>A0A0D8JW85_COCIM</name>
<reference evidence="2" key="1">
    <citation type="journal article" date="2009" name="Genome Res.">
        <title>Comparative genomic analyses of the human fungal pathogens Coccidioides and their relatives.</title>
        <authorList>
            <person name="Sharpton T.J."/>
            <person name="Stajich J.E."/>
            <person name="Rounsley S.D."/>
            <person name="Gardner M.J."/>
            <person name="Wortman J.R."/>
            <person name="Jordar V.S."/>
            <person name="Maiti R."/>
            <person name="Kodira C.D."/>
            <person name="Neafsey D.E."/>
            <person name="Zeng Q."/>
            <person name="Hung C.-Y."/>
            <person name="McMahan C."/>
            <person name="Muszewska A."/>
            <person name="Grynberg M."/>
            <person name="Mandel M.A."/>
            <person name="Kellner E.M."/>
            <person name="Barker B.M."/>
            <person name="Galgiani J.N."/>
            <person name="Orbach M.J."/>
            <person name="Kirkland T.N."/>
            <person name="Cole G.T."/>
            <person name="Henn M.R."/>
            <person name="Birren B.W."/>
            <person name="Taylor J.W."/>
        </authorList>
    </citation>
    <scope>NUCLEOTIDE SEQUENCE [LARGE SCALE GENOMIC DNA]</scope>
    <source>
        <strain evidence="2">RS</strain>
    </source>
</reference>
<dbReference type="InParanoid" id="A0A0D8JW85"/>
<evidence type="ECO:0000313" key="2">
    <source>
        <dbReference type="Proteomes" id="UP000001261"/>
    </source>
</evidence>
<dbReference type="Proteomes" id="UP000001261">
    <property type="component" value="Unassembled WGS sequence"/>
</dbReference>
<dbReference type="VEuPathDB" id="FungiDB:CIMG_13047"/>